<gene>
    <name evidence="1" type="ORF">BCV71DRAFT_269336</name>
</gene>
<name>A0A1X0RJW2_RHIZD</name>
<evidence type="ECO:0000313" key="2">
    <source>
        <dbReference type="Proteomes" id="UP000242381"/>
    </source>
</evidence>
<evidence type="ECO:0000313" key="1">
    <source>
        <dbReference type="EMBL" id="ORE12295.1"/>
    </source>
</evidence>
<organism evidence="1 2">
    <name type="scientific">Rhizopus microsporus</name>
    <dbReference type="NCBI Taxonomy" id="58291"/>
    <lineage>
        <taxon>Eukaryota</taxon>
        <taxon>Fungi</taxon>
        <taxon>Fungi incertae sedis</taxon>
        <taxon>Mucoromycota</taxon>
        <taxon>Mucoromycotina</taxon>
        <taxon>Mucoromycetes</taxon>
        <taxon>Mucorales</taxon>
        <taxon>Mucorineae</taxon>
        <taxon>Rhizopodaceae</taxon>
        <taxon>Rhizopus</taxon>
    </lineage>
</organism>
<proteinExistence type="predicted"/>
<dbReference type="AlphaFoldDB" id="A0A1X0RJW2"/>
<reference evidence="1 2" key="1">
    <citation type="journal article" date="2016" name="Proc. Natl. Acad. Sci. U.S.A.">
        <title>Lipid metabolic changes in an early divergent fungus govern the establishment of a mutualistic symbiosis with endobacteria.</title>
        <authorList>
            <person name="Lastovetsky O.A."/>
            <person name="Gaspar M.L."/>
            <person name="Mondo S.J."/>
            <person name="LaButti K.M."/>
            <person name="Sandor L."/>
            <person name="Grigoriev I.V."/>
            <person name="Henry S.A."/>
            <person name="Pawlowska T.E."/>
        </authorList>
    </citation>
    <scope>NUCLEOTIDE SEQUENCE [LARGE SCALE GENOMIC DNA]</scope>
    <source>
        <strain evidence="1 2">ATCC 11559</strain>
    </source>
</reference>
<accession>A0A1X0RJW2</accession>
<dbReference type="EMBL" id="KV921720">
    <property type="protein sequence ID" value="ORE12295.1"/>
    <property type="molecule type" value="Genomic_DNA"/>
</dbReference>
<sequence length="93" mass="10657">MLTYQRSLLINCAIEAIDEAVTETVIFNTEKQVEILQKATPKVLTNEDEVDDYDKIDAIGHSTSLMFLVRSFGVKLYKKGWKNLNAIERFMAE</sequence>
<dbReference type="Proteomes" id="UP000242381">
    <property type="component" value="Unassembled WGS sequence"/>
</dbReference>
<protein>
    <submittedName>
        <fullName evidence="1">Uncharacterized protein</fullName>
    </submittedName>
</protein>